<keyword evidence="3" id="KW-1185">Reference proteome</keyword>
<dbReference type="PANTHER" id="PTHR14187">
    <property type="entry name" value="ALPHA KINASE/ELONGATION FACTOR 2 KINASE"/>
    <property type="match status" value="1"/>
</dbReference>
<dbReference type="Gene3D" id="3.30.420.40">
    <property type="match status" value="1"/>
</dbReference>
<dbReference type="PANTHER" id="PTHR14187:SF5">
    <property type="entry name" value="HEAT SHOCK 70 KDA PROTEIN 12A"/>
    <property type="match status" value="1"/>
</dbReference>
<name>A0A8T2QJV9_CERRI</name>
<dbReference type="OrthoDB" id="546249at2759"/>
<evidence type="ECO:0000256" key="1">
    <source>
        <dbReference type="SAM" id="MobiDB-lite"/>
    </source>
</evidence>
<organism evidence="2 3">
    <name type="scientific">Ceratopteris richardii</name>
    <name type="common">Triangle waterfern</name>
    <dbReference type="NCBI Taxonomy" id="49495"/>
    <lineage>
        <taxon>Eukaryota</taxon>
        <taxon>Viridiplantae</taxon>
        <taxon>Streptophyta</taxon>
        <taxon>Embryophyta</taxon>
        <taxon>Tracheophyta</taxon>
        <taxon>Polypodiopsida</taxon>
        <taxon>Polypodiidae</taxon>
        <taxon>Polypodiales</taxon>
        <taxon>Pteridineae</taxon>
        <taxon>Pteridaceae</taxon>
        <taxon>Parkerioideae</taxon>
        <taxon>Ceratopteris</taxon>
    </lineage>
</organism>
<feature type="region of interest" description="Disordered" evidence="1">
    <location>
        <begin position="1"/>
        <end position="23"/>
    </location>
</feature>
<accession>A0A8T2QJV9</accession>
<protein>
    <submittedName>
        <fullName evidence="2">Uncharacterized protein</fullName>
    </submittedName>
</protein>
<sequence length="639" mass="71519">MGCVSSCLRRKNGPAQNEPDDTSYSSDIVVSVDFGTTYSGFAYVNTSVTPVEINVNCEWPGAENARAISYCKNQTSLLYLPSSNAKASFELKEWGWSAFLAFEEAAQDLARKGLKGGVSAGCSMQSALTSPDQRPCDSLNPTEGKAGYFATKFKLFLAPETNQGSALPSLPPGLTVERLVVDYLRSLTDYAVQELSKLFRKTLTKGHIQWCLTVPAIWDEKAKQLMRRYAEMAGMIQGPDCPKGVSASPRPLYMILEPEAASAFCQHDEDVNITLTTKDRVLVADVGGGTIDLVVHEVTEHCADTGATKVREIVPSYGSSGGGSYVDINFFNLVIEKVPCYWEFCVREYPGLSLQLFHWWQNVKLAFDGSPHFSVNFCLITSGLHKAWMEYDRMRHVDREEREYWNLCFDADDFKRVFDTEVDKVIDLISQKIDMVQILLVVGGFAASPYLKKRINEHFKGRELRIIIPDDPGRTICGGGIWLYLNRSFIQSRISRKTYGVSTVRHAKTDDPKNLVYMDANGRQMCRDVFSAFVKAGDQVNLGESETRYVSPLSRYDRFLNVEIYSSSATDPLYTTDTDVELEGSFQVDISDRMELGTDRTLELSMVWGDSLITVTAIPMYLGDDRSQKAGLEVRFESH</sequence>
<dbReference type="Proteomes" id="UP000825935">
    <property type="component" value="Chromosome 34"/>
</dbReference>
<dbReference type="EMBL" id="CM035439">
    <property type="protein sequence ID" value="KAH7283521.1"/>
    <property type="molecule type" value="Genomic_DNA"/>
</dbReference>
<gene>
    <name evidence="2" type="ORF">KP509_34G011200</name>
</gene>
<dbReference type="AlphaFoldDB" id="A0A8T2QJV9"/>
<proteinExistence type="predicted"/>
<comment type="caution">
    <text evidence="2">The sequence shown here is derived from an EMBL/GenBank/DDBJ whole genome shotgun (WGS) entry which is preliminary data.</text>
</comment>
<dbReference type="SUPFAM" id="SSF53067">
    <property type="entry name" value="Actin-like ATPase domain"/>
    <property type="match status" value="2"/>
</dbReference>
<evidence type="ECO:0000313" key="2">
    <source>
        <dbReference type="EMBL" id="KAH7283521.1"/>
    </source>
</evidence>
<evidence type="ECO:0000313" key="3">
    <source>
        <dbReference type="Proteomes" id="UP000825935"/>
    </source>
</evidence>
<reference evidence="2" key="1">
    <citation type="submission" date="2021-08" db="EMBL/GenBank/DDBJ databases">
        <title>WGS assembly of Ceratopteris richardii.</title>
        <authorList>
            <person name="Marchant D.B."/>
            <person name="Chen G."/>
            <person name="Jenkins J."/>
            <person name="Shu S."/>
            <person name="Leebens-Mack J."/>
            <person name="Grimwood J."/>
            <person name="Schmutz J."/>
            <person name="Soltis P."/>
            <person name="Soltis D."/>
            <person name="Chen Z.-H."/>
        </authorList>
    </citation>
    <scope>NUCLEOTIDE SEQUENCE</scope>
    <source>
        <strain evidence="2">Whitten #5841</strain>
        <tissue evidence="2">Leaf</tissue>
    </source>
</reference>
<dbReference type="InterPro" id="IPR043129">
    <property type="entry name" value="ATPase_NBD"/>
</dbReference>